<comment type="similarity">
    <text evidence="1">Belongs to the glycosyl hydrolase 73 family.</text>
</comment>
<protein>
    <recommendedName>
        <fullName evidence="4">Mannosyl-glycoprotein endo-beta-N-acetylglucosamidase-like domain-containing protein</fullName>
    </recommendedName>
</protein>
<dbReference type="PANTHER" id="PTHR33308">
    <property type="entry name" value="PEPTIDOGLYCAN HYDROLASE FLGJ"/>
    <property type="match status" value="1"/>
</dbReference>
<accession>A0ABV0EVV7</accession>
<sequence length="357" mass="39138">MKNNLLLAGLCGLLVISLFSQPISQGLSAKTVDSTVRQEAIKGPVSSTVSTEAPASSPLPESSSASVESSQSTESSSSTTSSEEPIIEEPVIEEAPLQESAAQLEVPSIQQEQSLIQPQNTLEQVEENYQFSVVKNQTTKEFIASIGNDAQEIAWKEGLYASVMIAQAILETGSGNSKLARSPHHNLFGIKGSYKGKQVNFATQEDNGSGQLYTINSGFRQYPSYKESLEDYAALLKKGLSGNPYFYKGTWKESAATYQEATAFLTGKYATDTSYNKKLNALIETYELTTFDQELKQEKENEKARSPKTYSVSLEKQMDESEKVLPRKSISSTKSENENKNIAQMPAKQIDAGQRFK</sequence>
<dbReference type="Pfam" id="PF01832">
    <property type="entry name" value="Glucosaminidase"/>
    <property type="match status" value="1"/>
</dbReference>
<dbReference type="RefSeq" id="WP_207705175.1">
    <property type="nucleotide sequence ID" value="NZ_JAFREL020000005.1"/>
</dbReference>
<keyword evidence="6" id="KW-1185">Reference proteome</keyword>
<dbReference type="EMBL" id="JAFREL020000005">
    <property type="protein sequence ID" value="MEO1772691.1"/>
    <property type="molecule type" value="Genomic_DNA"/>
</dbReference>
<feature type="domain" description="Mannosyl-glycoprotein endo-beta-N-acetylglucosamidase-like" evidence="4">
    <location>
        <begin position="132"/>
        <end position="292"/>
    </location>
</feature>
<name>A0ABV0EVV7_9ENTE</name>
<reference evidence="5 6" key="1">
    <citation type="submission" date="2024-02" db="EMBL/GenBank/DDBJ databases">
        <title>The Genome Sequence of Enterococcus sp. DIV0159.</title>
        <authorList>
            <person name="Earl A."/>
            <person name="Manson A."/>
            <person name="Gilmore M."/>
            <person name="Sanders J."/>
            <person name="Shea T."/>
            <person name="Howe W."/>
            <person name="Livny J."/>
            <person name="Cuomo C."/>
            <person name="Neafsey D."/>
            <person name="Birren B."/>
        </authorList>
    </citation>
    <scope>NUCLEOTIDE SEQUENCE [LARGE SCALE GENOMIC DNA]</scope>
    <source>
        <strain evidence="5 6">665A</strain>
    </source>
</reference>
<evidence type="ECO:0000256" key="3">
    <source>
        <dbReference type="SAM" id="MobiDB-lite"/>
    </source>
</evidence>
<evidence type="ECO:0000313" key="5">
    <source>
        <dbReference type="EMBL" id="MEO1772691.1"/>
    </source>
</evidence>
<organism evidence="5 6">
    <name type="scientific">Candidatus Enterococcus ferrettii</name>
    <dbReference type="NCBI Taxonomy" id="2815324"/>
    <lineage>
        <taxon>Bacteria</taxon>
        <taxon>Bacillati</taxon>
        <taxon>Bacillota</taxon>
        <taxon>Bacilli</taxon>
        <taxon>Lactobacillales</taxon>
        <taxon>Enterococcaceae</taxon>
        <taxon>Enterococcus</taxon>
    </lineage>
</organism>
<feature type="compositionally biased region" description="Low complexity" evidence="3">
    <location>
        <begin position="50"/>
        <end position="84"/>
    </location>
</feature>
<gene>
    <name evidence="5" type="ORF">JZO67_004673</name>
</gene>
<dbReference type="SMART" id="SM00047">
    <property type="entry name" value="LYZ2"/>
    <property type="match status" value="1"/>
</dbReference>
<feature type="region of interest" description="Disordered" evidence="3">
    <location>
        <begin position="43"/>
        <end position="86"/>
    </location>
</feature>
<evidence type="ECO:0000259" key="4">
    <source>
        <dbReference type="SMART" id="SM00047"/>
    </source>
</evidence>
<evidence type="ECO:0000313" key="6">
    <source>
        <dbReference type="Proteomes" id="UP000664357"/>
    </source>
</evidence>
<dbReference type="Proteomes" id="UP000664357">
    <property type="component" value="Unassembled WGS sequence"/>
</dbReference>
<feature type="compositionally biased region" description="Basic and acidic residues" evidence="3">
    <location>
        <begin position="316"/>
        <end position="325"/>
    </location>
</feature>
<comment type="caution">
    <text evidence="5">The sequence shown here is derived from an EMBL/GenBank/DDBJ whole genome shotgun (WGS) entry which is preliminary data.</text>
</comment>
<dbReference type="InterPro" id="IPR051056">
    <property type="entry name" value="Glycosyl_Hydrolase_73"/>
</dbReference>
<keyword evidence="2" id="KW-0378">Hydrolase</keyword>
<feature type="region of interest" description="Disordered" evidence="3">
    <location>
        <begin position="296"/>
        <end position="357"/>
    </location>
</feature>
<dbReference type="Gene3D" id="4.10.80.30">
    <property type="entry name" value="DNA polymerase, domain 6"/>
    <property type="match status" value="1"/>
</dbReference>
<feature type="compositionally biased region" description="Basic and acidic residues" evidence="3">
    <location>
        <begin position="296"/>
        <end position="305"/>
    </location>
</feature>
<dbReference type="Gene3D" id="1.10.530.10">
    <property type="match status" value="1"/>
</dbReference>
<dbReference type="InterPro" id="IPR002901">
    <property type="entry name" value="MGlyc_endo_b_GlcNAc-like_dom"/>
</dbReference>
<dbReference type="PANTHER" id="PTHR33308:SF9">
    <property type="entry name" value="PEPTIDOGLYCAN HYDROLASE FLGJ"/>
    <property type="match status" value="1"/>
</dbReference>
<proteinExistence type="inferred from homology"/>
<evidence type="ECO:0000256" key="1">
    <source>
        <dbReference type="ARBA" id="ARBA00010266"/>
    </source>
</evidence>
<evidence type="ECO:0000256" key="2">
    <source>
        <dbReference type="ARBA" id="ARBA00022801"/>
    </source>
</evidence>